<organism evidence="4 5">
    <name type="scientific">Ruminococcus bovis</name>
    <dbReference type="NCBI Taxonomy" id="2564099"/>
    <lineage>
        <taxon>Bacteria</taxon>
        <taxon>Bacillati</taxon>
        <taxon>Bacillota</taxon>
        <taxon>Clostridia</taxon>
        <taxon>Eubacteriales</taxon>
        <taxon>Oscillospiraceae</taxon>
        <taxon>Ruminococcus</taxon>
    </lineage>
</organism>
<feature type="transmembrane region" description="Helical" evidence="3">
    <location>
        <begin position="382"/>
        <end position="400"/>
    </location>
</feature>
<name>A0A4P8XWQ9_9FIRM</name>
<gene>
    <name evidence="4" type="primary">melB</name>
    <name evidence="4" type="ORF">E5Z56_03260</name>
</gene>
<evidence type="ECO:0000256" key="2">
    <source>
        <dbReference type="ARBA" id="ARBA00022847"/>
    </source>
</evidence>
<evidence type="ECO:0000256" key="1">
    <source>
        <dbReference type="ARBA" id="ARBA00022448"/>
    </source>
</evidence>
<feature type="transmembrane region" description="Helical" evidence="3">
    <location>
        <begin position="21"/>
        <end position="43"/>
    </location>
</feature>
<proteinExistence type="predicted"/>
<dbReference type="NCBIfam" id="TIGR00792">
    <property type="entry name" value="gph"/>
    <property type="match status" value="1"/>
</dbReference>
<feature type="transmembrane region" description="Helical" evidence="3">
    <location>
        <begin position="112"/>
        <end position="135"/>
    </location>
</feature>
<dbReference type="Proteomes" id="UP000301475">
    <property type="component" value="Chromosome"/>
</dbReference>
<feature type="transmembrane region" description="Helical" evidence="3">
    <location>
        <begin position="307"/>
        <end position="328"/>
    </location>
</feature>
<dbReference type="PANTHER" id="PTHR11328">
    <property type="entry name" value="MAJOR FACILITATOR SUPERFAMILY DOMAIN-CONTAINING PROTEIN"/>
    <property type="match status" value="1"/>
</dbReference>
<protein>
    <submittedName>
        <fullName evidence="4">Melibiose:sodium transporter MelB</fullName>
    </submittedName>
</protein>
<feature type="transmembrane region" description="Helical" evidence="3">
    <location>
        <begin position="190"/>
        <end position="211"/>
    </location>
</feature>
<keyword evidence="5" id="KW-1185">Reference proteome</keyword>
<dbReference type="GO" id="GO:0006814">
    <property type="term" value="P:sodium ion transport"/>
    <property type="evidence" value="ECO:0007669"/>
    <property type="project" value="InterPro"/>
</dbReference>
<dbReference type="NCBIfam" id="NF007749">
    <property type="entry name" value="PRK10429.1"/>
    <property type="match status" value="1"/>
</dbReference>
<dbReference type="GO" id="GO:0008643">
    <property type="term" value="P:carbohydrate transport"/>
    <property type="evidence" value="ECO:0007669"/>
    <property type="project" value="InterPro"/>
</dbReference>
<dbReference type="GO" id="GO:0005886">
    <property type="term" value="C:plasma membrane"/>
    <property type="evidence" value="ECO:0007669"/>
    <property type="project" value="TreeGrafter"/>
</dbReference>
<evidence type="ECO:0000313" key="5">
    <source>
        <dbReference type="Proteomes" id="UP000301475"/>
    </source>
</evidence>
<feature type="transmembrane region" description="Helical" evidence="3">
    <location>
        <begin position="86"/>
        <end position="106"/>
    </location>
</feature>
<dbReference type="EMBL" id="CP039381">
    <property type="protein sequence ID" value="QCT06430.1"/>
    <property type="molecule type" value="Genomic_DNA"/>
</dbReference>
<dbReference type="Pfam" id="PF13347">
    <property type="entry name" value="MFS_2"/>
    <property type="match status" value="1"/>
</dbReference>
<dbReference type="InterPro" id="IPR036259">
    <property type="entry name" value="MFS_trans_sf"/>
</dbReference>
<dbReference type="InterPro" id="IPR039672">
    <property type="entry name" value="MFS_2"/>
</dbReference>
<keyword evidence="3" id="KW-0812">Transmembrane</keyword>
<dbReference type="AlphaFoldDB" id="A0A4P8XWQ9"/>
<keyword evidence="1" id="KW-0813">Transport</keyword>
<feature type="transmembrane region" description="Helical" evidence="3">
    <location>
        <begin position="340"/>
        <end position="361"/>
    </location>
</feature>
<dbReference type="CDD" id="cd17332">
    <property type="entry name" value="MFS_MelB_like"/>
    <property type="match status" value="1"/>
</dbReference>
<keyword evidence="3" id="KW-1133">Transmembrane helix</keyword>
<evidence type="ECO:0000313" key="4">
    <source>
        <dbReference type="EMBL" id="QCT06430.1"/>
    </source>
</evidence>
<dbReference type="GO" id="GO:0015293">
    <property type="term" value="F:symporter activity"/>
    <property type="evidence" value="ECO:0007669"/>
    <property type="project" value="UniProtKB-KW"/>
</dbReference>
<dbReference type="InterPro" id="IPR001927">
    <property type="entry name" value="Na/Gal_symport"/>
</dbReference>
<accession>A0A4P8XWQ9</accession>
<keyword evidence="3" id="KW-0472">Membrane</keyword>
<dbReference type="RefSeq" id="WP_138156506.1">
    <property type="nucleotide sequence ID" value="NZ_CP039381.1"/>
</dbReference>
<feature type="transmembrane region" description="Helical" evidence="3">
    <location>
        <begin position="412"/>
        <end position="437"/>
    </location>
</feature>
<dbReference type="KEGG" id="ruj:E5Z56_03260"/>
<keyword evidence="2" id="KW-0769">Symport</keyword>
<sequence>MKRSSERRLDGKIPARIKYTFAFGALGKDMIYGMIATFSMIYFTDIIKVNPVFIGAMFFVAKLWDAFNDLFMGMIVDNTRSRWGKFIPWLVIGTLVNSVIFVVLFTDFHLSGVGLCVFATAAYIMWGMTYTIMDIPYWSIIPNLTTNPEEREKVSVLPRIFASIGQSLIIAGFGVKIIEALSGGTTNQAGYHRFALIIAAVFILTIGITVINLPKGQDKSVPEQKVKFKDIFKIIGKNDQLRWAVTLIFLYNIGIQCIMGVATYYFKYVCGDADMMSSFMISASIAEVVGLIVFPKVAKMLSRKTSFLLACTLPAFGLIMLLLVGIFAPNNVVLTSISGVIVKLGTGLELGCATVFLADVVDYGEYKLGVRNEGVVFSLQTLIVKFTAALTALGIGAALGSTKYVPGQEQSFATVASISALMCIVPAVCMLIAYVVYKKKYKLHDNMLKRIINTITARREGKIDMTEEINENGVTEPSHFSAKDTLKVGAK</sequence>
<feature type="transmembrane region" description="Helical" evidence="3">
    <location>
        <begin position="243"/>
        <end position="266"/>
    </location>
</feature>
<feature type="transmembrane region" description="Helical" evidence="3">
    <location>
        <begin position="278"/>
        <end position="295"/>
    </location>
</feature>
<dbReference type="SUPFAM" id="SSF103473">
    <property type="entry name" value="MFS general substrate transporter"/>
    <property type="match status" value="1"/>
</dbReference>
<dbReference type="PANTHER" id="PTHR11328:SF36">
    <property type="entry name" value="MELIBIOSE PERMEASE"/>
    <property type="match status" value="1"/>
</dbReference>
<dbReference type="Gene3D" id="1.20.1250.20">
    <property type="entry name" value="MFS general substrate transporter like domains"/>
    <property type="match status" value="2"/>
</dbReference>
<reference evidence="4 5" key="1">
    <citation type="submission" date="2019-04" db="EMBL/GenBank/DDBJ databases">
        <authorList>
            <person name="Embree M."/>
            <person name="Gaffney J.R."/>
        </authorList>
    </citation>
    <scope>NUCLEOTIDE SEQUENCE [LARGE SCALE GENOMIC DNA]</scope>
    <source>
        <strain evidence="4 5">JE7A12</strain>
    </source>
</reference>
<dbReference type="OrthoDB" id="9764596at2"/>
<evidence type="ECO:0000256" key="3">
    <source>
        <dbReference type="SAM" id="Phobius"/>
    </source>
</evidence>